<reference evidence="1 2" key="1">
    <citation type="journal article" date="2017" name="Nature">
        <title>The Apostasia genome and the evolution of orchids.</title>
        <authorList>
            <person name="Zhang G.Q."/>
            <person name="Liu K.W."/>
            <person name="Li Z."/>
            <person name="Lohaus R."/>
            <person name="Hsiao Y.Y."/>
            <person name="Niu S.C."/>
            <person name="Wang J.Y."/>
            <person name="Lin Y.C."/>
            <person name="Xu Q."/>
            <person name="Chen L.J."/>
            <person name="Yoshida K."/>
            <person name="Fujiwara S."/>
            <person name="Wang Z.W."/>
            <person name="Zhang Y.Q."/>
            <person name="Mitsuda N."/>
            <person name="Wang M."/>
            <person name="Liu G.H."/>
            <person name="Pecoraro L."/>
            <person name="Huang H.X."/>
            <person name="Xiao X.J."/>
            <person name="Lin M."/>
            <person name="Wu X.Y."/>
            <person name="Wu W.L."/>
            <person name="Chen Y.Y."/>
            <person name="Chang S.B."/>
            <person name="Sakamoto S."/>
            <person name="Ohme-Takagi M."/>
            <person name="Yagi M."/>
            <person name="Zeng S.J."/>
            <person name="Shen C.Y."/>
            <person name="Yeh C.M."/>
            <person name="Luo Y.B."/>
            <person name="Tsai W.C."/>
            <person name="Van de Peer Y."/>
            <person name="Liu Z.J."/>
        </authorList>
    </citation>
    <scope>NUCLEOTIDE SEQUENCE [LARGE SCALE GENOMIC DNA]</scope>
    <source>
        <strain evidence="2">cv. Shenzhen</strain>
        <tissue evidence="1">Stem</tissue>
    </source>
</reference>
<protein>
    <submittedName>
        <fullName evidence="1">Uncharacterized protein</fullName>
    </submittedName>
</protein>
<dbReference type="EMBL" id="KZ453894">
    <property type="protein sequence ID" value="PKA46829.1"/>
    <property type="molecule type" value="Genomic_DNA"/>
</dbReference>
<gene>
    <name evidence="1" type="ORF">AXF42_Ash015723</name>
</gene>
<dbReference type="Proteomes" id="UP000236161">
    <property type="component" value="Unassembled WGS sequence"/>
</dbReference>
<proteinExistence type="predicted"/>
<sequence>MVPTTTVVVTTAVGMIVLECKQEYTFGTLLLLVTIRSGLANIFCTPSQGLRVMTRSEEGIHLCISPQFPLVYASTID</sequence>
<evidence type="ECO:0000313" key="2">
    <source>
        <dbReference type="Proteomes" id="UP000236161"/>
    </source>
</evidence>
<keyword evidence="2" id="KW-1185">Reference proteome</keyword>
<dbReference type="AlphaFoldDB" id="A0A2H9ZU47"/>
<name>A0A2H9ZU47_9ASPA</name>
<organism evidence="1 2">
    <name type="scientific">Apostasia shenzhenica</name>
    <dbReference type="NCBI Taxonomy" id="1088818"/>
    <lineage>
        <taxon>Eukaryota</taxon>
        <taxon>Viridiplantae</taxon>
        <taxon>Streptophyta</taxon>
        <taxon>Embryophyta</taxon>
        <taxon>Tracheophyta</taxon>
        <taxon>Spermatophyta</taxon>
        <taxon>Magnoliopsida</taxon>
        <taxon>Liliopsida</taxon>
        <taxon>Asparagales</taxon>
        <taxon>Orchidaceae</taxon>
        <taxon>Apostasioideae</taxon>
        <taxon>Apostasia</taxon>
    </lineage>
</organism>
<evidence type="ECO:0000313" key="1">
    <source>
        <dbReference type="EMBL" id="PKA46829.1"/>
    </source>
</evidence>
<accession>A0A2H9ZU47</accession>